<evidence type="ECO:0000256" key="3">
    <source>
        <dbReference type="SAM" id="MobiDB-lite"/>
    </source>
</evidence>
<dbReference type="InterPro" id="IPR019557">
    <property type="entry name" value="AminoTfrase-like_pln_mobile"/>
</dbReference>
<dbReference type="Pfam" id="PF10536">
    <property type="entry name" value="PMD"/>
    <property type="match status" value="1"/>
</dbReference>
<dbReference type="PROSITE" id="PS50118">
    <property type="entry name" value="HMG_BOX_2"/>
    <property type="match status" value="1"/>
</dbReference>
<keyword evidence="1" id="KW-0539">Nucleus</keyword>
<feature type="coiled-coil region" evidence="2">
    <location>
        <begin position="498"/>
        <end position="528"/>
    </location>
</feature>
<dbReference type="InterPro" id="IPR036910">
    <property type="entry name" value="HMG_box_dom_sf"/>
</dbReference>
<dbReference type="KEGG" id="nnu:104612845"/>
<feature type="compositionally biased region" description="Low complexity" evidence="3">
    <location>
        <begin position="110"/>
        <end position="121"/>
    </location>
</feature>
<dbReference type="GO" id="GO:0005634">
    <property type="term" value="C:nucleus"/>
    <property type="evidence" value="ECO:0007669"/>
    <property type="project" value="UniProtKB-UniRule"/>
</dbReference>
<evidence type="ECO:0000256" key="1">
    <source>
        <dbReference type="PROSITE-ProRule" id="PRU00267"/>
    </source>
</evidence>
<dbReference type="InterPro" id="IPR009071">
    <property type="entry name" value="HMG_box_dom"/>
</dbReference>
<dbReference type="eggNOG" id="ENOG502S5VQ">
    <property type="taxonomic scope" value="Eukaryota"/>
</dbReference>
<feature type="compositionally biased region" description="Basic and acidic residues" evidence="3">
    <location>
        <begin position="1"/>
        <end position="15"/>
    </location>
</feature>
<accession>A0A1U8BNQ2</accession>
<dbReference type="SUPFAM" id="SSF47095">
    <property type="entry name" value="HMG-box"/>
    <property type="match status" value="1"/>
</dbReference>
<keyword evidence="2" id="KW-0175">Coiled coil</keyword>
<dbReference type="Proteomes" id="UP000189703">
    <property type="component" value="Unplaced"/>
</dbReference>
<dbReference type="STRING" id="4432.A0A1U8BNQ2"/>
<dbReference type="AlphaFoldDB" id="A0A1U8BNQ2"/>
<dbReference type="CDD" id="cd00084">
    <property type="entry name" value="HMG-box_SF"/>
    <property type="match status" value="1"/>
</dbReference>
<dbReference type="GO" id="GO:0003677">
    <property type="term" value="F:DNA binding"/>
    <property type="evidence" value="ECO:0007669"/>
    <property type="project" value="UniProtKB-UniRule"/>
</dbReference>
<name>A0A1U8BNQ2_NELNU</name>
<evidence type="ECO:0000313" key="5">
    <source>
        <dbReference type="Proteomes" id="UP000189703"/>
    </source>
</evidence>
<dbReference type="Pfam" id="PF00505">
    <property type="entry name" value="HMG_box"/>
    <property type="match status" value="1"/>
</dbReference>
<proteinExistence type="predicted"/>
<dbReference type="RefSeq" id="XP_010278746.1">
    <property type="nucleotide sequence ID" value="XM_010280444.2"/>
</dbReference>
<dbReference type="SMART" id="SM00398">
    <property type="entry name" value="HMG"/>
    <property type="match status" value="1"/>
</dbReference>
<dbReference type="GeneID" id="104612845"/>
<keyword evidence="1" id="KW-0238">DNA-binding</keyword>
<evidence type="ECO:0000259" key="4">
    <source>
        <dbReference type="PROSITE" id="PS50118"/>
    </source>
</evidence>
<gene>
    <name evidence="6" type="primary">LOC104612845</name>
</gene>
<keyword evidence="5" id="KW-1185">Reference proteome</keyword>
<organism evidence="5 6">
    <name type="scientific">Nelumbo nucifera</name>
    <name type="common">Sacred lotus</name>
    <dbReference type="NCBI Taxonomy" id="4432"/>
    <lineage>
        <taxon>Eukaryota</taxon>
        <taxon>Viridiplantae</taxon>
        <taxon>Streptophyta</taxon>
        <taxon>Embryophyta</taxon>
        <taxon>Tracheophyta</taxon>
        <taxon>Spermatophyta</taxon>
        <taxon>Magnoliopsida</taxon>
        <taxon>Proteales</taxon>
        <taxon>Nelumbonaceae</taxon>
        <taxon>Nelumbo</taxon>
    </lineage>
</organism>
<evidence type="ECO:0000313" key="6">
    <source>
        <dbReference type="RefSeq" id="XP_010278746.1"/>
    </source>
</evidence>
<dbReference type="Gene3D" id="1.10.30.10">
    <property type="entry name" value="High mobility group box domain"/>
    <property type="match status" value="1"/>
</dbReference>
<dbReference type="OrthoDB" id="1001981at2759"/>
<dbReference type="PANTHER" id="PTHR34835">
    <property type="entry name" value="OS07G0283600 PROTEIN-RELATED"/>
    <property type="match status" value="1"/>
</dbReference>
<dbReference type="InParanoid" id="A0A1U8BNQ2"/>
<feature type="DNA-binding region" description="HMG box" evidence="1">
    <location>
        <begin position="122"/>
        <end position="191"/>
    </location>
</feature>
<dbReference type="PANTHER" id="PTHR34835:SF34">
    <property type="entry name" value="OS08G0555500 PROTEIN"/>
    <property type="match status" value="1"/>
</dbReference>
<evidence type="ECO:0000256" key="2">
    <source>
        <dbReference type="SAM" id="Coils"/>
    </source>
</evidence>
<feature type="region of interest" description="Disordered" evidence="3">
    <location>
        <begin position="1"/>
        <end position="124"/>
    </location>
</feature>
<protein>
    <submittedName>
        <fullName evidence="6">Uncharacterized protein LOC104612845 isoform X1</fullName>
    </submittedName>
</protein>
<sequence>MASNGKKQESRRQASRDLAVLPDQPPDESTIPNAHGKKSFTFPLEGTSLELAVSPDQPPDTSPTSNVHEKKASSLSPSEGTSMELVVGIVAPDQPPETSPTCNSFGKKASLSPSDSTSSQLPPRPLNSWVLFSRDFIKSYKADHPEIHGLRSATMAAAEAWKAMSLEEKSSYNNQAKDAWEQYKSKTPRPPSPPKSKREILQTRCSPGRFLSVLKKLTVEQKVAVENVGFGSLLGIRCETLRRGLCQWLLERFDPARCCLHIDGKRIYITVRDVELVMGLPSSGHKVVTSGPDGAIAEMRRYYSAAPDDGGNSSISTGISLGLLEKQLETQEAGDEFKRSFALFALGTILCPTAKGEASPKFLHSLRKTDDIPKYNWAQFVLDRLLRETSRFHQGKQRAVGGCLLFLKFFFYEHTTIGGPSTFVPNLNVPRLLAWGEMEISERERKYREIGGYDFAEVVVEMDMGIQGPGQTSQEDIIPTGTADVGVRRHPTPEYGAIDDVLERLKNIEAQIQSLKGLESQIQELKDLICKKFNEQRPKKKRPRKEK</sequence>
<reference evidence="6" key="1">
    <citation type="submission" date="2025-08" db="UniProtKB">
        <authorList>
            <consortium name="RefSeq"/>
        </authorList>
    </citation>
    <scope>IDENTIFICATION</scope>
</reference>
<feature type="domain" description="HMG box" evidence="4">
    <location>
        <begin position="122"/>
        <end position="191"/>
    </location>
</feature>